<evidence type="ECO:0000256" key="1">
    <source>
        <dbReference type="ARBA" id="ARBA00009437"/>
    </source>
</evidence>
<evidence type="ECO:0000256" key="2">
    <source>
        <dbReference type="ARBA" id="ARBA00023015"/>
    </source>
</evidence>
<dbReference type="EMBL" id="JACHJL010000006">
    <property type="protein sequence ID" value="MBB5935868.1"/>
    <property type="molecule type" value="Genomic_DNA"/>
</dbReference>
<dbReference type="InterPro" id="IPR036388">
    <property type="entry name" value="WH-like_DNA-bd_sf"/>
</dbReference>
<dbReference type="GO" id="GO:0003700">
    <property type="term" value="F:DNA-binding transcription factor activity"/>
    <property type="evidence" value="ECO:0007669"/>
    <property type="project" value="InterPro"/>
</dbReference>
<dbReference type="PRINTS" id="PR00039">
    <property type="entry name" value="HTHLYSR"/>
</dbReference>
<sequence length="441" mass="46315">MDLEVRHLRLVEAVDAAGSVTKAATGLGVSQPALTAQVRRIEHVVGGPVFDRGRHGARPTPLGEVLLPHIRDVLAALDDLHRAVRHFQGRSGSRTLRLAVRQTPFASQLCGVVGEVCPDDVVDLSVVDRQATVLAALADGTVDLALHVDFSGQQLVLPPGIRKTVVGSEPMFVMIAPEHPLADRDEVELAELGGCEWLLAVNGDDEFDRHLSAQCDLAGIGPITVRAYAPLVATQLIRRGEPVVAPVQALNTGLPMTGKVLPLRGSPVRVRHILLWSEDGPIDAERAERIRAGLVTAYGSLVDELGRLPGWWDRNDGWLGSARGVTGHAPDAPPHAAPDAAPPDCAANGPTPHGPRSAGPGRDGPQGDGPLSDGRQTAARGVKEHPRQVVPFATSPTPPPKPAARPVPPTRPARTPPPSPVASYPTADGAPATPDTPASAR</sequence>
<dbReference type="InterPro" id="IPR005119">
    <property type="entry name" value="LysR_subst-bd"/>
</dbReference>
<dbReference type="RefSeq" id="WP_184572527.1">
    <property type="nucleotide sequence ID" value="NZ_JACHJL010000006.1"/>
</dbReference>
<keyword evidence="8" id="KW-1185">Reference proteome</keyword>
<dbReference type="Gene3D" id="3.40.190.10">
    <property type="entry name" value="Periplasmic binding protein-like II"/>
    <property type="match status" value="2"/>
</dbReference>
<evidence type="ECO:0000313" key="8">
    <source>
        <dbReference type="Proteomes" id="UP000588098"/>
    </source>
</evidence>
<dbReference type="Pfam" id="PF03466">
    <property type="entry name" value="LysR_substrate"/>
    <property type="match status" value="1"/>
</dbReference>
<evidence type="ECO:0000313" key="7">
    <source>
        <dbReference type="EMBL" id="MBB5935868.1"/>
    </source>
</evidence>
<evidence type="ECO:0000256" key="3">
    <source>
        <dbReference type="ARBA" id="ARBA00023125"/>
    </source>
</evidence>
<dbReference type="SUPFAM" id="SSF46785">
    <property type="entry name" value="Winged helix' DNA-binding domain"/>
    <property type="match status" value="1"/>
</dbReference>
<reference evidence="7 8" key="1">
    <citation type="submission" date="2020-08" db="EMBL/GenBank/DDBJ databases">
        <title>Genomic Encyclopedia of Type Strains, Phase III (KMG-III): the genomes of soil and plant-associated and newly described type strains.</title>
        <authorList>
            <person name="Whitman W."/>
        </authorList>
    </citation>
    <scope>NUCLEOTIDE SEQUENCE [LARGE SCALE GENOMIC DNA]</scope>
    <source>
        <strain evidence="7 8">CECT 8305</strain>
    </source>
</reference>
<feature type="compositionally biased region" description="Low complexity" evidence="5">
    <location>
        <begin position="337"/>
        <end position="347"/>
    </location>
</feature>
<keyword evidence="4" id="KW-0804">Transcription</keyword>
<dbReference type="AlphaFoldDB" id="A0A7W9UYE5"/>
<evidence type="ECO:0000256" key="5">
    <source>
        <dbReference type="SAM" id="MobiDB-lite"/>
    </source>
</evidence>
<dbReference type="GO" id="GO:0032993">
    <property type="term" value="C:protein-DNA complex"/>
    <property type="evidence" value="ECO:0007669"/>
    <property type="project" value="TreeGrafter"/>
</dbReference>
<gene>
    <name evidence="7" type="ORF">FHS42_002937</name>
</gene>
<dbReference type="Gene3D" id="1.10.10.10">
    <property type="entry name" value="Winged helix-like DNA-binding domain superfamily/Winged helix DNA-binding domain"/>
    <property type="match status" value="1"/>
</dbReference>
<feature type="compositionally biased region" description="Pro residues" evidence="5">
    <location>
        <begin position="396"/>
        <end position="420"/>
    </location>
</feature>
<keyword evidence="3 7" id="KW-0238">DNA-binding</keyword>
<dbReference type="Pfam" id="PF00126">
    <property type="entry name" value="HTH_1"/>
    <property type="match status" value="1"/>
</dbReference>
<keyword evidence="2" id="KW-0805">Transcription regulation</keyword>
<dbReference type="SUPFAM" id="SSF53850">
    <property type="entry name" value="Periplasmic binding protein-like II"/>
    <property type="match status" value="1"/>
</dbReference>
<dbReference type="GO" id="GO:0003677">
    <property type="term" value="F:DNA binding"/>
    <property type="evidence" value="ECO:0007669"/>
    <property type="project" value="UniProtKB-KW"/>
</dbReference>
<proteinExistence type="inferred from homology"/>
<dbReference type="InterPro" id="IPR000847">
    <property type="entry name" value="LysR_HTH_N"/>
</dbReference>
<dbReference type="CDD" id="cd05466">
    <property type="entry name" value="PBP2_LTTR_substrate"/>
    <property type="match status" value="1"/>
</dbReference>
<comment type="similarity">
    <text evidence="1">Belongs to the LysR transcriptional regulatory family.</text>
</comment>
<protein>
    <submittedName>
        <fullName evidence="7">DNA-binding transcriptional LysR family regulator</fullName>
    </submittedName>
</protein>
<organism evidence="7 8">
    <name type="scientific">Streptomyces zagrosensis</name>
    <dbReference type="NCBI Taxonomy" id="1042984"/>
    <lineage>
        <taxon>Bacteria</taxon>
        <taxon>Bacillati</taxon>
        <taxon>Actinomycetota</taxon>
        <taxon>Actinomycetes</taxon>
        <taxon>Kitasatosporales</taxon>
        <taxon>Streptomycetaceae</taxon>
        <taxon>Streptomyces</taxon>
    </lineage>
</organism>
<feature type="domain" description="HTH lysR-type" evidence="6">
    <location>
        <begin position="1"/>
        <end position="60"/>
    </location>
</feature>
<evidence type="ECO:0000259" key="6">
    <source>
        <dbReference type="PROSITE" id="PS50931"/>
    </source>
</evidence>
<dbReference type="PANTHER" id="PTHR30346">
    <property type="entry name" value="TRANSCRIPTIONAL DUAL REGULATOR HCAR-RELATED"/>
    <property type="match status" value="1"/>
</dbReference>
<feature type="region of interest" description="Disordered" evidence="5">
    <location>
        <begin position="323"/>
        <end position="441"/>
    </location>
</feature>
<evidence type="ECO:0000256" key="4">
    <source>
        <dbReference type="ARBA" id="ARBA00023163"/>
    </source>
</evidence>
<name>A0A7W9UYE5_9ACTN</name>
<feature type="compositionally biased region" description="Low complexity" evidence="5">
    <location>
        <begin position="421"/>
        <end position="441"/>
    </location>
</feature>
<dbReference type="PANTHER" id="PTHR30346:SF30">
    <property type="entry name" value="SMALL NEUTRAL PROTEASE REGULATORY PROTEIN"/>
    <property type="match status" value="1"/>
</dbReference>
<dbReference type="PROSITE" id="PS50931">
    <property type="entry name" value="HTH_LYSR"/>
    <property type="match status" value="1"/>
</dbReference>
<dbReference type="Proteomes" id="UP000588098">
    <property type="component" value="Unassembled WGS sequence"/>
</dbReference>
<comment type="caution">
    <text evidence="7">The sequence shown here is derived from an EMBL/GenBank/DDBJ whole genome shotgun (WGS) entry which is preliminary data.</text>
</comment>
<accession>A0A7W9UYE5</accession>
<dbReference type="InterPro" id="IPR036390">
    <property type="entry name" value="WH_DNA-bd_sf"/>
</dbReference>